<evidence type="ECO:0000313" key="2">
    <source>
        <dbReference type="EMBL" id="RKQ73773.1"/>
    </source>
</evidence>
<protein>
    <submittedName>
        <fullName evidence="2">NADH:ubiquinone oxidoreductase subunit</fullName>
    </submittedName>
</protein>
<dbReference type="EMBL" id="RBIG01000001">
    <property type="protein sequence ID" value="RKQ73773.1"/>
    <property type="molecule type" value="Genomic_DNA"/>
</dbReference>
<dbReference type="NCBIfam" id="NF006040">
    <property type="entry name" value="PRK08183.1"/>
    <property type="match status" value="1"/>
</dbReference>
<keyword evidence="2" id="KW-0830">Ubiquinone</keyword>
<dbReference type="GO" id="GO:0045271">
    <property type="term" value="C:respiratory chain complex I"/>
    <property type="evidence" value="ECO:0007669"/>
    <property type="project" value="InterPro"/>
</dbReference>
<dbReference type="GO" id="GO:0006979">
    <property type="term" value="P:response to oxidative stress"/>
    <property type="evidence" value="ECO:0007669"/>
    <property type="project" value="TreeGrafter"/>
</dbReference>
<feature type="compositionally biased region" description="Basic and acidic residues" evidence="1">
    <location>
        <begin position="104"/>
        <end position="119"/>
    </location>
</feature>
<dbReference type="PANTHER" id="PTHR12910:SF2">
    <property type="entry name" value="NADH DEHYDROGENASE [UBIQUINONE] 1 ALPHA SUBCOMPLEX SUBUNIT 12"/>
    <property type="match status" value="1"/>
</dbReference>
<dbReference type="InterPro" id="IPR007763">
    <property type="entry name" value="NDUFA12"/>
</dbReference>
<organism evidence="2 3">
    <name type="scientific">Oceanibaculum indicum</name>
    <dbReference type="NCBI Taxonomy" id="526216"/>
    <lineage>
        <taxon>Bacteria</taxon>
        <taxon>Pseudomonadati</taxon>
        <taxon>Pseudomonadota</taxon>
        <taxon>Alphaproteobacteria</taxon>
        <taxon>Rhodospirillales</taxon>
        <taxon>Oceanibaculaceae</taxon>
        <taxon>Oceanibaculum</taxon>
    </lineage>
</organism>
<dbReference type="Pfam" id="PF05071">
    <property type="entry name" value="NDUFA12"/>
    <property type="match status" value="1"/>
</dbReference>
<name>A0A420WRW8_9PROT</name>
<dbReference type="PANTHER" id="PTHR12910">
    <property type="entry name" value="NADH-UBIQUINONE OXIDOREDUCTASE SUBUNIT B17.2"/>
    <property type="match status" value="1"/>
</dbReference>
<evidence type="ECO:0000313" key="3">
    <source>
        <dbReference type="Proteomes" id="UP000277424"/>
    </source>
</evidence>
<dbReference type="AlphaFoldDB" id="A0A420WRW8"/>
<comment type="caution">
    <text evidence="2">The sequence shown here is derived from an EMBL/GenBank/DDBJ whole genome shotgun (WGS) entry which is preliminary data.</text>
</comment>
<gene>
    <name evidence="2" type="ORF">BCL74_1564</name>
</gene>
<reference evidence="2 3" key="1">
    <citation type="submission" date="2018-10" db="EMBL/GenBank/DDBJ databases">
        <title>Comparative analysis of microorganisms from saline springs in Andes Mountain Range, Colombia.</title>
        <authorList>
            <person name="Rubin E."/>
        </authorList>
    </citation>
    <scope>NUCLEOTIDE SEQUENCE [LARGE SCALE GENOMIC DNA]</scope>
    <source>
        <strain evidence="2 3">USBA 36</strain>
    </source>
</reference>
<evidence type="ECO:0000256" key="1">
    <source>
        <dbReference type="SAM" id="MobiDB-lite"/>
    </source>
</evidence>
<dbReference type="OrthoDB" id="9795340at2"/>
<proteinExistence type="predicted"/>
<dbReference type="RefSeq" id="WP_008945987.1">
    <property type="nucleotide sequence ID" value="NZ_RBIG01000001.1"/>
</dbReference>
<accession>A0A420WRW8</accession>
<feature type="region of interest" description="Disordered" evidence="1">
    <location>
        <begin position="95"/>
        <end position="119"/>
    </location>
</feature>
<dbReference type="Proteomes" id="UP000277424">
    <property type="component" value="Unassembled WGS sequence"/>
</dbReference>
<sequence>MADIGTRLYTWLNGEKVGEDQFGNLYYRGKKAANGQRDKRWVVYKGEPEASKVPPAWHAWLHYTTDILPTGAEQMAKPWQKEHLPNLSGTDLAYRPPGHVLSGGKRDKATGDYEAWRPE</sequence>